<dbReference type="Proteomes" id="UP000317043">
    <property type="component" value="Unassembled WGS sequence"/>
</dbReference>
<reference evidence="2 3" key="1">
    <citation type="submission" date="2019-06" db="EMBL/GenBank/DDBJ databases">
        <title>Sequencing the genomes of 1000 actinobacteria strains.</title>
        <authorList>
            <person name="Klenk H.-P."/>
        </authorList>
    </citation>
    <scope>NUCLEOTIDE SEQUENCE [LARGE SCALE GENOMIC DNA]</scope>
    <source>
        <strain evidence="2 3">DSM 45928</strain>
    </source>
</reference>
<evidence type="ECO:0000256" key="1">
    <source>
        <dbReference type="SAM" id="MobiDB-lite"/>
    </source>
</evidence>
<comment type="caution">
    <text evidence="2">The sequence shown here is derived from an EMBL/GenBank/DDBJ whole genome shotgun (WGS) entry which is preliminary data.</text>
</comment>
<dbReference type="AlphaFoldDB" id="A0A543AYZ3"/>
<proteinExistence type="predicted"/>
<evidence type="ECO:0000313" key="3">
    <source>
        <dbReference type="Proteomes" id="UP000317043"/>
    </source>
</evidence>
<dbReference type="EMBL" id="VFOW01000001">
    <property type="protein sequence ID" value="TQL77801.1"/>
    <property type="molecule type" value="Genomic_DNA"/>
</dbReference>
<accession>A0A543AYZ3</accession>
<name>A0A543AYZ3_9ACTN</name>
<organism evidence="2 3">
    <name type="scientific">Stackebrandtia endophytica</name>
    <dbReference type="NCBI Taxonomy" id="1496996"/>
    <lineage>
        <taxon>Bacteria</taxon>
        <taxon>Bacillati</taxon>
        <taxon>Actinomycetota</taxon>
        <taxon>Actinomycetes</taxon>
        <taxon>Glycomycetales</taxon>
        <taxon>Glycomycetaceae</taxon>
        <taxon>Stackebrandtia</taxon>
    </lineage>
</organism>
<feature type="region of interest" description="Disordered" evidence="1">
    <location>
        <begin position="103"/>
        <end position="143"/>
    </location>
</feature>
<dbReference type="InParanoid" id="A0A543AYZ3"/>
<evidence type="ECO:0000313" key="2">
    <source>
        <dbReference type="EMBL" id="TQL77801.1"/>
    </source>
</evidence>
<dbReference type="OrthoDB" id="9897002at2"/>
<keyword evidence="3" id="KW-1185">Reference proteome</keyword>
<sequence>MADKVSFDDVWELWRAGAIHMQNLASQYGEAAIALHRTALSQDQAFQGCTTNLPTAFANLRNAVQDQIFVVSQNNLIKSGEALADIATRFAERDDLNGRLIDKIEGLDEPGTDPDSRPPSYVPEAPSSDDPHPEEQPQPAGGI</sequence>
<dbReference type="RefSeq" id="WP_142041236.1">
    <property type="nucleotide sequence ID" value="NZ_JBHTGS010000001.1"/>
</dbReference>
<gene>
    <name evidence="2" type="ORF">FB566_3368</name>
</gene>
<protein>
    <recommendedName>
        <fullName evidence="4">Excreted virulence factor EspC (Type VII ESX diderm)</fullName>
    </recommendedName>
</protein>
<evidence type="ECO:0008006" key="4">
    <source>
        <dbReference type="Google" id="ProtNLM"/>
    </source>
</evidence>